<evidence type="ECO:0000313" key="2">
    <source>
        <dbReference type="EMBL" id="ACZ42821.1"/>
    </source>
</evidence>
<feature type="transmembrane region" description="Helical" evidence="1">
    <location>
        <begin position="284"/>
        <end position="306"/>
    </location>
</feature>
<feature type="transmembrane region" description="Helical" evidence="1">
    <location>
        <begin position="226"/>
        <end position="254"/>
    </location>
</feature>
<sequence>MIHSRRINRPVKRSGAERYLMVTLVAFAGSVLLTRLFLWLTGYPQLGGNGLHIAHVLWGGLLLFVASILPLVFANRWAYSLGALLSGIGVGLFIDEVGKFITQNNDYFYPPAAPIIYAFFLLTALLYLRIKRPEPRDVRSELYRALDMMEEVLDHDLDPHERSQMRKLLRDVRRQAGNNNLGRLADALLEFIDSKELVVVMPYTSPWARLNRLIWRAESWLTERRLWLGLIVVSGVVGAAMLLDLLTNLGIYLLPSVDANGSLWVKLARYSRIELTPGVTYGLLALRVLLQGVIGACLVVTAALLLIGRTRRAIGLGTITLLVALTVFDLLLFYFNQFLAVSSAIYHLVLLQGLNLYERLHIPDSEGHPGQELVTQRGMPPREGG</sequence>
<evidence type="ECO:0000256" key="1">
    <source>
        <dbReference type="SAM" id="Phobius"/>
    </source>
</evidence>
<feature type="transmembrane region" description="Helical" evidence="1">
    <location>
        <begin position="313"/>
        <end position="332"/>
    </location>
</feature>
<keyword evidence="1" id="KW-1133">Transmembrane helix</keyword>
<accession>D1CGF0</accession>
<gene>
    <name evidence="2" type="ordered locus">Tter_1915</name>
</gene>
<feature type="transmembrane region" description="Helical" evidence="1">
    <location>
        <begin position="52"/>
        <end position="74"/>
    </location>
</feature>
<dbReference type="eggNOG" id="ENOG502ZBUI">
    <property type="taxonomic scope" value="Bacteria"/>
</dbReference>
<evidence type="ECO:0000313" key="3">
    <source>
        <dbReference type="Proteomes" id="UP000000323"/>
    </source>
</evidence>
<dbReference type="Proteomes" id="UP000000323">
    <property type="component" value="Chromosome 2"/>
</dbReference>
<protein>
    <submittedName>
        <fullName evidence="2">Uncharacterized protein</fullName>
    </submittedName>
</protein>
<dbReference type="AlphaFoldDB" id="D1CGF0"/>
<reference evidence="3" key="1">
    <citation type="journal article" date="2010" name="Stand. Genomic Sci.">
        <title>Complete genome sequence of 'Thermobaculum terrenum' type strain (YNP1).</title>
        <authorList>
            <person name="Kiss H."/>
            <person name="Cleland D."/>
            <person name="Lapidus A."/>
            <person name="Lucas S."/>
            <person name="Glavina Del Rio T."/>
            <person name="Nolan M."/>
            <person name="Tice H."/>
            <person name="Han C."/>
            <person name="Goodwin L."/>
            <person name="Pitluck S."/>
            <person name="Liolios K."/>
            <person name="Ivanova N."/>
            <person name="Mavromatis K."/>
            <person name="Ovchinnikova G."/>
            <person name="Pati A."/>
            <person name="Chen A."/>
            <person name="Palaniappan K."/>
            <person name="Land M."/>
            <person name="Hauser L."/>
            <person name="Chang Y."/>
            <person name="Jeffries C."/>
            <person name="Lu M."/>
            <person name="Brettin T."/>
            <person name="Detter J."/>
            <person name="Goker M."/>
            <person name="Tindall B."/>
            <person name="Beck B."/>
            <person name="McDermott T."/>
            <person name="Woyke T."/>
            <person name="Bristow J."/>
            <person name="Eisen J."/>
            <person name="Markowitz V."/>
            <person name="Hugenholtz P."/>
            <person name="Kyrpides N."/>
            <person name="Klenk H."/>
            <person name="Cheng J."/>
        </authorList>
    </citation>
    <scope>NUCLEOTIDE SEQUENCE [LARGE SCALE GENOMIC DNA]</scope>
    <source>
        <strain evidence="3">ATCC BAA-798 / YNP1</strain>
    </source>
</reference>
<proteinExistence type="predicted"/>
<keyword evidence="3" id="KW-1185">Reference proteome</keyword>
<keyword evidence="1" id="KW-0812">Transmembrane</keyword>
<dbReference type="EMBL" id="CP001826">
    <property type="protein sequence ID" value="ACZ42821.1"/>
    <property type="molecule type" value="Genomic_DNA"/>
</dbReference>
<dbReference type="HOGENOM" id="CLU_057313_0_0_0"/>
<feature type="transmembrane region" description="Helical" evidence="1">
    <location>
        <begin position="107"/>
        <end position="128"/>
    </location>
</feature>
<feature type="transmembrane region" description="Helical" evidence="1">
    <location>
        <begin position="20"/>
        <end position="40"/>
    </location>
</feature>
<name>D1CGF0_THET1</name>
<dbReference type="KEGG" id="ttr:Tter_1915"/>
<organism evidence="2 3">
    <name type="scientific">Thermobaculum terrenum (strain ATCC BAA-798 / CCMEE 7001 / YNP1)</name>
    <dbReference type="NCBI Taxonomy" id="525904"/>
    <lineage>
        <taxon>Bacteria</taxon>
        <taxon>Bacillati</taxon>
        <taxon>Chloroflexota</taxon>
        <taxon>Chloroflexia</taxon>
        <taxon>Candidatus Thermobaculales</taxon>
        <taxon>Candidatus Thermobaculaceae</taxon>
        <taxon>Thermobaculum</taxon>
    </lineage>
</organism>
<keyword evidence="1" id="KW-0472">Membrane</keyword>
<dbReference type="RefSeq" id="WP_012875852.1">
    <property type="nucleotide sequence ID" value="NC_013526.1"/>
</dbReference>
<dbReference type="OrthoDB" id="161151at2"/>
<feature type="transmembrane region" description="Helical" evidence="1">
    <location>
        <begin position="81"/>
        <end position="101"/>
    </location>
</feature>